<sequence>MGDANKFPKKTTKPVGTKKTEGKQAVEAKVSGSHAMKEKEKKKDEKAETRTSEPQVEKDQQKKKK</sequence>
<dbReference type="EMBL" id="LXQA010287461">
    <property type="protein sequence ID" value="MCI41069.1"/>
    <property type="molecule type" value="Genomic_DNA"/>
</dbReference>
<dbReference type="AlphaFoldDB" id="A0A392RXF7"/>
<evidence type="ECO:0000256" key="1">
    <source>
        <dbReference type="SAM" id="MobiDB-lite"/>
    </source>
</evidence>
<feature type="compositionally biased region" description="Basic and acidic residues" evidence="1">
    <location>
        <begin position="35"/>
        <end position="65"/>
    </location>
</feature>
<organism evidence="2 3">
    <name type="scientific">Trifolium medium</name>
    <dbReference type="NCBI Taxonomy" id="97028"/>
    <lineage>
        <taxon>Eukaryota</taxon>
        <taxon>Viridiplantae</taxon>
        <taxon>Streptophyta</taxon>
        <taxon>Embryophyta</taxon>
        <taxon>Tracheophyta</taxon>
        <taxon>Spermatophyta</taxon>
        <taxon>Magnoliopsida</taxon>
        <taxon>eudicotyledons</taxon>
        <taxon>Gunneridae</taxon>
        <taxon>Pentapetalae</taxon>
        <taxon>rosids</taxon>
        <taxon>fabids</taxon>
        <taxon>Fabales</taxon>
        <taxon>Fabaceae</taxon>
        <taxon>Papilionoideae</taxon>
        <taxon>50 kb inversion clade</taxon>
        <taxon>NPAAA clade</taxon>
        <taxon>Hologalegina</taxon>
        <taxon>IRL clade</taxon>
        <taxon>Trifolieae</taxon>
        <taxon>Trifolium</taxon>
    </lineage>
</organism>
<protein>
    <submittedName>
        <fullName evidence="2">Uncharacterized protein</fullName>
    </submittedName>
</protein>
<feature type="region of interest" description="Disordered" evidence="1">
    <location>
        <begin position="1"/>
        <end position="65"/>
    </location>
</feature>
<accession>A0A392RXF7</accession>
<dbReference type="Proteomes" id="UP000265520">
    <property type="component" value="Unassembled WGS sequence"/>
</dbReference>
<comment type="caution">
    <text evidence="2">The sequence shown here is derived from an EMBL/GenBank/DDBJ whole genome shotgun (WGS) entry which is preliminary data.</text>
</comment>
<feature type="non-terminal residue" evidence="2">
    <location>
        <position position="65"/>
    </location>
</feature>
<keyword evidence="3" id="KW-1185">Reference proteome</keyword>
<evidence type="ECO:0000313" key="3">
    <source>
        <dbReference type="Proteomes" id="UP000265520"/>
    </source>
</evidence>
<reference evidence="2 3" key="1">
    <citation type="journal article" date="2018" name="Front. Plant Sci.">
        <title>Red Clover (Trifolium pratense) and Zigzag Clover (T. medium) - A Picture of Genomic Similarities and Differences.</title>
        <authorList>
            <person name="Dluhosova J."/>
            <person name="Istvanek J."/>
            <person name="Nedelnik J."/>
            <person name="Repkova J."/>
        </authorList>
    </citation>
    <scope>NUCLEOTIDE SEQUENCE [LARGE SCALE GENOMIC DNA]</scope>
    <source>
        <strain evidence="3">cv. 10/8</strain>
        <tissue evidence="2">Leaf</tissue>
    </source>
</reference>
<proteinExistence type="predicted"/>
<name>A0A392RXF7_9FABA</name>
<evidence type="ECO:0000313" key="2">
    <source>
        <dbReference type="EMBL" id="MCI41069.1"/>
    </source>
</evidence>